<dbReference type="InterPro" id="IPR052743">
    <property type="entry name" value="Glutaminase_GtaA"/>
</dbReference>
<evidence type="ECO:0008006" key="7">
    <source>
        <dbReference type="Google" id="ProtNLM"/>
    </source>
</evidence>
<evidence type="ECO:0000313" key="6">
    <source>
        <dbReference type="Proteomes" id="UP000016930"/>
    </source>
</evidence>
<feature type="domain" description="Glutaminase A central" evidence="3">
    <location>
        <begin position="337"/>
        <end position="685"/>
    </location>
</feature>
<evidence type="ECO:0000256" key="2">
    <source>
        <dbReference type="SAM" id="Phobius"/>
    </source>
</evidence>
<evidence type="ECO:0000259" key="3">
    <source>
        <dbReference type="Pfam" id="PF16335"/>
    </source>
</evidence>
<keyword evidence="2" id="KW-0472">Membrane</keyword>
<dbReference type="PANTHER" id="PTHR31987:SF1">
    <property type="entry name" value="GLUTAMINASE A"/>
    <property type="match status" value="1"/>
</dbReference>
<protein>
    <recommendedName>
        <fullName evidence="7">DUF1793-domain-containing protein</fullName>
    </recommendedName>
</protein>
<evidence type="ECO:0000259" key="4">
    <source>
        <dbReference type="Pfam" id="PF17168"/>
    </source>
</evidence>
<dbReference type="OrthoDB" id="3918848at2759"/>
<evidence type="ECO:0000313" key="5">
    <source>
        <dbReference type="EMBL" id="EMD35396.1"/>
    </source>
</evidence>
<dbReference type="Pfam" id="PF17168">
    <property type="entry name" value="DUF5127"/>
    <property type="match status" value="1"/>
</dbReference>
<proteinExistence type="predicted"/>
<keyword evidence="6" id="KW-1185">Reference proteome</keyword>
<feature type="transmembrane region" description="Helical" evidence="2">
    <location>
        <begin position="727"/>
        <end position="749"/>
    </location>
</feature>
<dbReference type="InterPro" id="IPR032514">
    <property type="entry name" value="GtaA_central"/>
</dbReference>
<feature type="region of interest" description="Disordered" evidence="1">
    <location>
        <begin position="794"/>
        <end position="831"/>
    </location>
</feature>
<organism evidence="5 6">
    <name type="scientific">Ceriporiopsis subvermispora (strain B)</name>
    <name type="common">White-rot fungus</name>
    <name type="synonym">Gelatoporia subvermispora</name>
    <dbReference type="NCBI Taxonomy" id="914234"/>
    <lineage>
        <taxon>Eukaryota</taxon>
        <taxon>Fungi</taxon>
        <taxon>Dikarya</taxon>
        <taxon>Basidiomycota</taxon>
        <taxon>Agaricomycotina</taxon>
        <taxon>Agaricomycetes</taxon>
        <taxon>Polyporales</taxon>
        <taxon>Gelatoporiaceae</taxon>
        <taxon>Gelatoporia</taxon>
    </lineage>
</organism>
<reference evidence="5 6" key="1">
    <citation type="journal article" date="2012" name="Proc. Natl. Acad. Sci. U.S.A.">
        <title>Comparative genomics of Ceriporiopsis subvermispora and Phanerochaete chrysosporium provide insight into selective ligninolysis.</title>
        <authorList>
            <person name="Fernandez-Fueyo E."/>
            <person name="Ruiz-Duenas F.J."/>
            <person name="Ferreira P."/>
            <person name="Floudas D."/>
            <person name="Hibbett D.S."/>
            <person name="Canessa P."/>
            <person name="Larrondo L.F."/>
            <person name="James T.Y."/>
            <person name="Seelenfreund D."/>
            <person name="Lobos S."/>
            <person name="Polanco R."/>
            <person name="Tello M."/>
            <person name="Honda Y."/>
            <person name="Watanabe T."/>
            <person name="Watanabe T."/>
            <person name="Ryu J.S."/>
            <person name="Kubicek C.P."/>
            <person name="Schmoll M."/>
            <person name="Gaskell J."/>
            <person name="Hammel K.E."/>
            <person name="St John F.J."/>
            <person name="Vanden Wymelenberg A."/>
            <person name="Sabat G."/>
            <person name="Splinter BonDurant S."/>
            <person name="Syed K."/>
            <person name="Yadav J.S."/>
            <person name="Doddapaneni H."/>
            <person name="Subramanian V."/>
            <person name="Lavin J.L."/>
            <person name="Oguiza J.A."/>
            <person name="Perez G."/>
            <person name="Pisabarro A.G."/>
            <person name="Ramirez L."/>
            <person name="Santoyo F."/>
            <person name="Master E."/>
            <person name="Coutinho P.M."/>
            <person name="Henrissat B."/>
            <person name="Lombard V."/>
            <person name="Magnuson J.K."/>
            <person name="Kuees U."/>
            <person name="Hori C."/>
            <person name="Igarashi K."/>
            <person name="Samejima M."/>
            <person name="Held B.W."/>
            <person name="Barry K.W."/>
            <person name="LaButti K.M."/>
            <person name="Lapidus A."/>
            <person name="Lindquist E.A."/>
            <person name="Lucas S.M."/>
            <person name="Riley R."/>
            <person name="Salamov A.A."/>
            <person name="Hoffmeister D."/>
            <person name="Schwenk D."/>
            <person name="Hadar Y."/>
            <person name="Yarden O."/>
            <person name="de Vries R.P."/>
            <person name="Wiebenga A."/>
            <person name="Stenlid J."/>
            <person name="Eastwood D."/>
            <person name="Grigoriev I.V."/>
            <person name="Berka R.M."/>
            <person name="Blanchette R.A."/>
            <person name="Kersten P."/>
            <person name="Martinez A.T."/>
            <person name="Vicuna R."/>
            <person name="Cullen D."/>
        </authorList>
    </citation>
    <scope>NUCLEOTIDE SEQUENCE [LARGE SCALE GENOMIC DNA]</scope>
    <source>
        <strain evidence="5 6">B</strain>
    </source>
</reference>
<dbReference type="InterPro" id="IPR033433">
    <property type="entry name" value="GtaA_N"/>
</dbReference>
<keyword evidence="2" id="KW-1133">Transmembrane helix</keyword>
<sequence>MKRLKTRHHLSTLTGQAFWPAAIPLAVRSPYFSLWLPTTVGDTPLRESTQFWNGSTIRPVGLARIDNITYEWLGNSTNPPGSAVKLTSIQLTPTRTITSVLAGPMNLTITYLSPIEPSDWVKQSMPFSYVALEANSIDGNKHDVQVYFDIDGEWLSGDGSNIITWSTQHVVDVDIEQVQLASPVVFQEESDDNLIDYGSVWLAMSTTGTGASSITWQSGNRDVTSRGLFTHTGGLDNSTNSTFRAILSETPTFAFAIDLGLISSTPSSIVWNIGYTRDPAIQFATPGTQAQNCSLLFMTDSPDPDDYIPAFISDYPAAAQRAPALDQKIIHDASNISNDYADLVSLAARQVMAGVELTTTLAGTSSVNEFGSPEIYMFMKDIGNSRRVNPVEIMYQALPMFLYLNASFGNTLLSPLLATQEFSTTLDAAASDLEGSTHVHSRSLANEGLAETGNMLIMTLASARASGDGSLVSQYYSLLRQWASYLVENTLHPGPDQDSADFEGAEDNTNLALKGIIGVRAMAEMSAAVGPQSDAELFNQEATTLIGEWTRLALSFDQQHVVAKYGEESSWTLLYNLYADKLLGFNLVNSSIYDKQTSIYDTLTPSTFGLGIDSDHPTVGNSAWTIFAAATATNTTVRDKLISMVRSRASFNGTSGIFPTIYNTSQGAVLGGDASPGQGAMFALLALRYVTCTHLFSVPVTDIIAPPNDWSPVGMGSWRPKSVNTSLVAGLVGGLCGGGLLVATVILLVRRFRKRAERRLREQHISVFPSSHDDTSQNSPVTGQARVMEEPDIGQISLPPPLNPGASASVGNTSIILPSGHPAGETSQETQVLRTEMENLRRVVQRIQRVIEEPPPTYVD</sequence>
<dbReference type="EMBL" id="KB445800">
    <property type="protein sequence ID" value="EMD35396.1"/>
    <property type="molecule type" value="Genomic_DNA"/>
</dbReference>
<dbReference type="STRING" id="914234.M2R9H0"/>
<dbReference type="HOGENOM" id="CLU_008020_0_0_1"/>
<name>M2R9H0_CERS8</name>
<feature type="domain" description="Glutaminase A N-terminal" evidence="4">
    <location>
        <begin position="94"/>
        <end position="332"/>
    </location>
</feature>
<dbReference type="Proteomes" id="UP000016930">
    <property type="component" value="Unassembled WGS sequence"/>
</dbReference>
<dbReference type="AlphaFoldDB" id="M2R9H0"/>
<keyword evidence="2" id="KW-0812">Transmembrane</keyword>
<dbReference type="PANTHER" id="PTHR31987">
    <property type="entry name" value="GLUTAMINASE A-RELATED"/>
    <property type="match status" value="1"/>
</dbReference>
<evidence type="ECO:0000256" key="1">
    <source>
        <dbReference type="SAM" id="MobiDB-lite"/>
    </source>
</evidence>
<dbReference type="Pfam" id="PF16335">
    <property type="entry name" value="GtaA_6_Hairpin"/>
    <property type="match status" value="1"/>
</dbReference>
<accession>M2R9H0</accession>
<gene>
    <name evidence="5" type="ORF">CERSUDRAFT_66560</name>
</gene>